<dbReference type="EMBL" id="CAXAMN010015658">
    <property type="protein sequence ID" value="CAK9046284.1"/>
    <property type="molecule type" value="Genomic_DNA"/>
</dbReference>
<dbReference type="PANTHER" id="PTHR21228">
    <property type="entry name" value="FAST LEU-RICH DOMAIN-CONTAINING"/>
    <property type="match status" value="1"/>
</dbReference>
<reference evidence="2 3" key="1">
    <citation type="submission" date="2024-02" db="EMBL/GenBank/DDBJ databases">
        <authorList>
            <person name="Chen Y."/>
            <person name="Shah S."/>
            <person name="Dougan E. K."/>
            <person name="Thang M."/>
            <person name="Chan C."/>
        </authorList>
    </citation>
    <scope>NUCLEOTIDE SEQUENCE [LARGE SCALE GENOMIC DNA]</scope>
</reference>
<comment type="caution">
    <text evidence="2">The sequence shown here is derived from an EMBL/GenBank/DDBJ whole genome shotgun (WGS) entry which is preliminary data.</text>
</comment>
<protein>
    <recommendedName>
        <fullName evidence="1">RNA-editing substrate-binding complex 6 protein domain-containing protein</fullName>
    </recommendedName>
</protein>
<name>A0ABP0M7Y4_9DINO</name>
<evidence type="ECO:0000313" key="2">
    <source>
        <dbReference type="EMBL" id="CAK9046284.1"/>
    </source>
</evidence>
<gene>
    <name evidence="2" type="ORF">CCMP2556_LOCUS24071</name>
</gene>
<evidence type="ECO:0000313" key="3">
    <source>
        <dbReference type="Proteomes" id="UP001642484"/>
    </source>
</evidence>
<dbReference type="Proteomes" id="UP001642484">
    <property type="component" value="Unassembled WGS sequence"/>
</dbReference>
<dbReference type="InterPro" id="IPR058917">
    <property type="entry name" value="RESC6_dom"/>
</dbReference>
<feature type="domain" description="RNA-editing substrate-binding complex 6 protein" evidence="1">
    <location>
        <begin position="272"/>
        <end position="479"/>
    </location>
</feature>
<dbReference type="PANTHER" id="PTHR21228:SF40">
    <property type="entry name" value="LD45607P"/>
    <property type="match status" value="1"/>
</dbReference>
<evidence type="ECO:0000259" key="1">
    <source>
        <dbReference type="Pfam" id="PF26188"/>
    </source>
</evidence>
<accession>A0ABP0M7Y4</accession>
<dbReference type="InterPro" id="IPR050870">
    <property type="entry name" value="FAST_kinase"/>
</dbReference>
<feature type="non-terminal residue" evidence="2">
    <location>
        <position position="523"/>
    </location>
</feature>
<keyword evidence="3" id="KW-1185">Reference proteome</keyword>
<dbReference type="Pfam" id="PF26188">
    <property type="entry name" value="RESC6"/>
    <property type="match status" value="1"/>
</dbReference>
<organism evidence="2 3">
    <name type="scientific">Durusdinium trenchii</name>
    <dbReference type="NCBI Taxonomy" id="1381693"/>
    <lineage>
        <taxon>Eukaryota</taxon>
        <taxon>Sar</taxon>
        <taxon>Alveolata</taxon>
        <taxon>Dinophyceae</taxon>
        <taxon>Suessiales</taxon>
        <taxon>Symbiodiniaceae</taxon>
        <taxon>Durusdinium</taxon>
    </lineage>
</organism>
<proteinExistence type="predicted"/>
<sequence>MLRVEGGYAFGVPPLISHVYHLLCHGLPRMQSFYQAESQVTLPAGSQVELSDVVSVTPRAAPHAPREASSWYGSFGARAPRAPPIFTSTGRNGEAVAADRRIRDVQSFKELLRVIQEGLAKFDEGTLVIALCTGAKLVDERSLSSISSHAAWVTLVERVHGAIPCLEPRGLSMAAYACAKLALNKDALLSELADCSVRKAADFSSTDVAKICWAFAKLDFVQEALAFWKEMAQVVLHKVGTARHVELSMIAWAFGTAQQGTSAMYAELGACTLRMLQDLTPQCLANIAVAFARQNLPDRELFEAISRRSRSLVAEFADFDVTNLCWAQARANQVDPDLFEQLATHTVCSRFVKRYSAEMVAQMCWAFAVAKVQHSPLFCELSDFIAKHASVFEVQYVANCAWAYATLGVPEASAWQALARECKGGRLWRYTQDQLSAVCWAFTRIRWQDAELFQDMLQVASQRLAEFDTQSLLNFLSAVVVLREEDWFSVGEDELREDPKEILDSLLDSVMLQLQENQMQPEE</sequence>